<evidence type="ECO:0000256" key="3">
    <source>
        <dbReference type="ARBA" id="ARBA00022989"/>
    </source>
</evidence>
<dbReference type="InterPro" id="IPR017974">
    <property type="entry name" value="Claudin_CS"/>
</dbReference>
<comment type="subcellular location">
    <subcellularLocation>
        <location evidence="1">Membrane</location>
        <topology evidence="1">Multi-pass membrane protein</topology>
    </subcellularLocation>
</comment>
<dbReference type="InterPro" id="IPR011101">
    <property type="entry name" value="DUF5131"/>
</dbReference>
<proteinExistence type="predicted"/>
<evidence type="ECO:0000256" key="1">
    <source>
        <dbReference type="ARBA" id="ARBA00004141"/>
    </source>
</evidence>
<reference evidence="5 6" key="1">
    <citation type="submission" date="2016-11" db="EMBL/GenBank/DDBJ databases">
        <authorList>
            <person name="Jaros S."/>
            <person name="Januszkiewicz K."/>
            <person name="Wedrychowicz H."/>
        </authorList>
    </citation>
    <scope>NUCLEOTIDE SEQUENCE [LARGE SCALE GENOMIC DNA]</scope>
    <source>
        <strain evidence="5 6">DSM 14809</strain>
    </source>
</reference>
<keyword evidence="4" id="KW-0472">Membrane</keyword>
<gene>
    <name evidence="5" type="ORF">SAMN02745725_00356</name>
</gene>
<keyword evidence="6" id="KW-1185">Reference proteome</keyword>
<dbReference type="GO" id="GO:0016020">
    <property type="term" value="C:membrane"/>
    <property type="evidence" value="ECO:0007669"/>
    <property type="project" value="UniProtKB-SubCell"/>
</dbReference>
<accession>A0A1M6B774</accession>
<evidence type="ECO:0000256" key="2">
    <source>
        <dbReference type="ARBA" id="ARBA00022692"/>
    </source>
</evidence>
<keyword evidence="2" id="KW-0812">Transmembrane</keyword>
<dbReference type="PROSITE" id="PS01346">
    <property type="entry name" value="CLAUDIN"/>
    <property type="match status" value="1"/>
</dbReference>
<dbReference type="EMBL" id="FQYQ01000002">
    <property type="protein sequence ID" value="SHI44507.1"/>
    <property type="molecule type" value="Genomic_DNA"/>
</dbReference>
<keyword evidence="3" id="KW-1133">Transmembrane helix</keyword>
<sequence>MKQLSLFSEENIDPRPPISTNWNLWHGCTKASTGCLNCYVYRRDESIGKDASIVYKTENFDLPIRVLKSGKNKGRYKIPTGSNIYTCFSSDFFHPAADEWRNDAWNMMYERQDCSFFMITKRPERIANNLPANWGNGWEHVIIAVTCENQEMADKRLPLYLSLPLFHHSVMIEPMLTAVDLEPFIEKYKTHDGTPVIKHVSVGGESGANARPCDFEWVTQLNAQCKTNGISFYYHQTGAKLIKDGKLYNIPRKLQHSQAHRAGLDFE</sequence>
<evidence type="ECO:0000313" key="6">
    <source>
        <dbReference type="Proteomes" id="UP000184185"/>
    </source>
</evidence>
<name>A0A1M6B774_PSEXY</name>
<protein>
    <submittedName>
        <fullName evidence="5">Protein gp37</fullName>
    </submittedName>
</protein>
<dbReference type="RefSeq" id="WP_200798838.1">
    <property type="nucleotide sequence ID" value="NZ_FQYQ01000002.1"/>
</dbReference>
<dbReference type="Proteomes" id="UP000184185">
    <property type="component" value="Unassembled WGS sequence"/>
</dbReference>
<dbReference type="AlphaFoldDB" id="A0A1M6B774"/>
<evidence type="ECO:0000256" key="4">
    <source>
        <dbReference type="ARBA" id="ARBA00023136"/>
    </source>
</evidence>
<dbReference type="Pfam" id="PF07505">
    <property type="entry name" value="DUF5131"/>
    <property type="match status" value="1"/>
</dbReference>
<evidence type="ECO:0000313" key="5">
    <source>
        <dbReference type="EMBL" id="SHI44507.1"/>
    </source>
</evidence>
<organism evidence="5 6">
    <name type="scientific">Pseudobutyrivibrio xylanivorans DSM 14809</name>
    <dbReference type="NCBI Taxonomy" id="1123012"/>
    <lineage>
        <taxon>Bacteria</taxon>
        <taxon>Bacillati</taxon>
        <taxon>Bacillota</taxon>
        <taxon>Clostridia</taxon>
        <taxon>Lachnospirales</taxon>
        <taxon>Lachnospiraceae</taxon>
        <taxon>Pseudobutyrivibrio</taxon>
    </lineage>
</organism>